<reference evidence="2" key="1">
    <citation type="submission" date="2020-06" db="EMBL/GenBank/DDBJ databases">
        <authorList>
            <person name="Li T."/>
            <person name="Hu X."/>
            <person name="Zhang T."/>
            <person name="Song X."/>
            <person name="Zhang H."/>
            <person name="Dai N."/>
            <person name="Sheng W."/>
            <person name="Hou X."/>
            <person name="Wei L."/>
        </authorList>
    </citation>
    <scope>NUCLEOTIDE SEQUENCE</scope>
    <source>
        <strain evidence="2">KEN1</strain>
        <tissue evidence="2">Leaf</tissue>
    </source>
</reference>
<evidence type="ECO:0000259" key="1">
    <source>
        <dbReference type="Pfam" id="PF13966"/>
    </source>
</evidence>
<comment type="caution">
    <text evidence="2">The sequence shown here is derived from an EMBL/GenBank/DDBJ whole genome shotgun (WGS) entry which is preliminary data.</text>
</comment>
<proteinExistence type="predicted"/>
<evidence type="ECO:0000313" key="2">
    <source>
        <dbReference type="EMBL" id="KAL0386531.1"/>
    </source>
</evidence>
<dbReference type="EMBL" id="JACGWN010000121">
    <property type="protein sequence ID" value="KAL0386531.1"/>
    <property type="molecule type" value="Genomic_DNA"/>
</dbReference>
<organism evidence="2">
    <name type="scientific">Sesamum latifolium</name>
    <dbReference type="NCBI Taxonomy" id="2727402"/>
    <lineage>
        <taxon>Eukaryota</taxon>
        <taxon>Viridiplantae</taxon>
        <taxon>Streptophyta</taxon>
        <taxon>Embryophyta</taxon>
        <taxon>Tracheophyta</taxon>
        <taxon>Spermatophyta</taxon>
        <taxon>Magnoliopsida</taxon>
        <taxon>eudicotyledons</taxon>
        <taxon>Gunneridae</taxon>
        <taxon>Pentapetalae</taxon>
        <taxon>asterids</taxon>
        <taxon>lamiids</taxon>
        <taxon>Lamiales</taxon>
        <taxon>Pedaliaceae</taxon>
        <taxon>Sesamum</taxon>
    </lineage>
</organism>
<protein>
    <recommendedName>
        <fullName evidence="1">Reverse transcriptase zinc-binding domain-containing protein</fullName>
    </recommendedName>
</protein>
<dbReference type="PANTHER" id="PTHR33116">
    <property type="entry name" value="REVERSE TRANSCRIPTASE ZINC-BINDING DOMAIN-CONTAINING PROTEIN-RELATED-RELATED"/>
    <property type="match status" value="1"/>
</dbReference>
<accession>A0AAW2S4C1</accession>
<dbReference type="InterPro" id="IPR026960">
    <property type="entry name" value="RVT-Znf"/>
</dbReference>
<sequence length="180" mass="20720">METWASNKGLDTSKAYEYFRPKHTRALADDYLEGVHSTEVLICCGLDWGRLATRDRLSFLHEEEACSLCINQQESARHLFFECPFSNYVWSQIRHWVGFSRRMSTLLSAVKWLKKENTGSSVQNKARHIALACTVHSLWRHRNEVIFEGKAPCPDSLVIAIRISVYRLLLTLFPHGLIAP</sequence>
<dbReference type="Pfam" id="PF13966">
    <property type="entry name" value="zf-RVT"/>
    <property type="match status" value="1"/>
</dbReference>
<reference evidence="2" key="2">
    <citation type="journal article" date="2024" name="Plant">
        <title>Genomic evolution and insights into agronomic trait innovations of Sesamum species.</title>
        <authorList>
            <person name="Miao H."/>
            <person name="Wang L."/>
            <person name="Qu L."/>
            <person name="Liu H."/>
            <person name="Sun Y."/>
            <person name="Le M."/>
            <person name="Wang Q."/>
            <person name="Wei S."/>
            <person name="Zheng Y."/>
            <person name="Lin W."/>
            <person name="Duan Y."/>
            <person name="Cao H."/>
            <person name="Xiong S."/>
            <person name="Wang X."/>
            <person name="Wei L."/>
            <person name="Li C."/>
            <person name="Ma Q."/>
            <person name="Ju M."/>
            <person name="Zhao R."/>
            <person name="Li G."/>
            <person name="Mu C."/>
            <person name="Tian Q."/>
            <person name="Mei H."/>
            <person name="Zhang T."/>
            <person name="Gao T."/>
            <person name="Zhang H."/>
        </authorList>
    </citation>
    <scope>NUCLEOTIDE SEQUENCE</scope>
    <source>
        <strain evidence="2">KEN1</strain>
    </source>
</reference>
<dbReference type="AlphaFoldDB" id="A0AAW2S4C1"/>
<dbReference type="PANTHER" id="PTHR33116:SF78">
    <property type="entry name" value="OS12G0587133 PROTEIN"/>
    <property type="match status" value="1"/>
</dbReference>
<feature type="domain" description="Reverse transcriptase zinc-binding" evidence="1">
    <location>
        <begin position="45"/>
        <end position="90"/>
    </location>
</feature>
<gene>
    <name evidence="2" type="ORF">Slati_4597000</name>
</gene>
<name>A0AAW2S4C1_9LAMI</name>